<reference evidence="1 2" key="1">
    <citation type="submission" date="2024-06" db="EMBL/GenBank/DDBJ databases">
        <authorList>
            <person name="Pan Q."/>
            <person name="Wen M."/>
            <person name="Jouanno E."/>
            <person name="Zahm M."/>
            <person name="Klopp C."/>
            <person name="Cabau C."/>
            <person name="Louis A."/>
            <person name="Berthelot C."/>
            <person name="Parey E."/>
            <person name="Roest Crollius H."/>
            <person name="Montfort J."/>
            <person name="Robinson-Rechavi M."/>
            <person name="Bouchez O."/>
            <person name="Lampietro C."/>
            <person name="Lopez Roques C."/>
            <person name="Donnadieu C."/>
            <person name="Postlethwait J."/>
            <person name="Bobe J."/>
            <person name="Verreycken H."/>
            <person name="Guiguen Y."/>
        </authorList>
    </citation>
    <scope>NUCLEOTIDE SEQUENCE [LARGE SCALE GENOMIC DNA]</scope>
    <source>
        <strain evidence="1">Up_M1</strain>
        <tissue evidence="1">Testis</tissue>
    </source>
</reference>
<dbReference type="EMBL" id="JAGEUA010000003">
    <property type="protein sequence ID" value="KAL0993358.1"/>
    <property type="molecule type" value="Genomic_DNA"/>
</dbReference>
<protein>
    <submittedName>
        <fullName evidence="1">Uncharacterized protein</fullName>
    </submittedName>
</protein>
<evidence type="ECO:0000313" key="2">
    <source>
        <dbReference type="Proteomes" id="UP001557470"/>
    </source>
</evidence>
<dbReference type="AlphaFoldDB" id="A0ABD0X212"/>
<keyword evidence="2" id="KW-1185">Reference proteome</keyword>
<organism evidence="1 2">
    <name type="scientific">Umbra pygmaea</name>
    <name type="common">Eastern mudminnow</name>
    <dbReference type="NCBI Taxonomy" id="75934"/>
    <lineage>
        <taxon>Eukaryota</taxon>
        <taxon>Metazoa</taxon>
        <taxon>Chordata</taxon>
        <taxon>Craniata</taxon>
        <taxon>Vertebrata</taxon>
        <taxon>Euteleostomi</taxon>
        <taxon>Actinopterygii</taxon>
        <taxon>Neopterygii</taxon>
        <taxon>Teleostei</taxon>
        <taxon>Protacanthopterygii</taxon>
        <taxon>Esociformes</taxon>
        <taxon>Umbridae</taxon>
        <taxon>Umbra</taxon>
    </lineage>
</organism>
<dbReference type="Proteomes" id="UP001557470">
    <property type="component" value="Unassembled WGS sequence"/>
</dbReference>
<proteinExistence type="predicted"/>
<sequence length="73" mass="8388">MEAQIMRKMTSINYGHIHLLTTPLLGGNQTDIKMTALTWTLFQWGRKKTPSTQKSDSQTVDKENVYRLLGYSL</sequence>
<accession>A0ABD0X212</accession>
<comment type="caution">
    <text evidence="1">The sequence shown here is derived from an EMBL/GenBank/DDBJ whole genome shotgun (WGS) entry which is preliminary data.</text>
</comment>
<gene>
    <name evidence="1" type="ORF">UPYG_G00106630</name>
</gene>
<name>A0ABD0X212_UMBPY</name>
<evidence type="ECO:0000313" key="1">
    <source>
        <dbReference type="EMBL" id="KAL0993358.1"/>
    </source>
</evidence>